<comment type="similarity">
    <text evidence="2 9">Belongs to the ABC-2 integral membrane protein family.</text>
</comment>
<accession>A0A923LPB9</accession>
<keyword evidence="6 9" id="KW-0812">Transmembrane</keyword>
<keyword evidence="5" id="KW-0997">Cell inner membrane</keyword>
<evidence type="ECO:0000313" key="12">
    <source>
        <dbReference type="Proteomes" id="UP000606720"/>
    </source>
</evidence>
<organism evidence="11 12">
    <name type="scientific">Roseburia zhanii</name>
    <dbReference type="NCBI Taxonomy" id="2763064"/>
    <lineage>
        <taxon>Bacteria</taxon>
        <taxon>Bacillati</taxon>
        <taxon>Bacillota</taxon>
        <taxon>Clostridia</taxon>
        <taxon>Lachnospirales</taxon>
        <taxon>Lachnospiraceae</taxon>
        <taxon>Roseburia</taxon>
    </lineage>
</organism>
<feature type="domain" description="ABC transmembrane type-2" evidence="10">
    <location>
        <begin position="32"/>
        <end position="250"/>
    </location>
</feature>
<proteinExistence type="inferred from homology"/>
<dbReference type="AlphaFoldDB" id="A0A923LPB9"/>
<dbReference type="GO" id="GO:0043190">
    <property type="term" value="C:ATP-binding cassette (ABC) transporter complex"/>
    <property type="evidence" value="ECO:0007669"/>
    <property type="project" value="InterPro"/>
</dbReference>
<dbReference type="InterPro" id="IPR047817">
    <property type="entry name" value="ABC2_TM_bact-type"/>
</dbReference>
<evidence type="ECO:0000256" key="7">
    <source>
        <dbReference type="ARBA" id="ARBA00022989"/>
    </source>
</evidence>
<evidence type="ECO:0000256" key="8">
    <source>
        <dbReference type="ARBA" id="ARBA00023136"/>
    </source>
</evidence>
<keyword evidence="7 9" id="KW-1133">Transmembrane helix</keyword>
<protein>
    <recommendedName>
        <fullName evidence="9">Transport permease protein</fullName>
    </recommendedName>
</protein>
<dbReference type="PIRSF" id="PIRSF006648">
    <property type="entry name" value="DrrB"/>
    <property type="match status" value="1"/>
</dbReference>
<feature type="transmembrane region" description="Helical" evidence="9">
    <location>
        <begin position="31"/>
        <end position="53"/>
    </location>
</feature>
<evidence type="ECO:0000256" key="1">
    <source>
        <dbReference type="ARBA" id="ARBA00004429"/>
    </source>
</evidence>
<gene>
    <name evidence="11" type="ORF">H8S17_06650</name>
</gene>
<feature type="transmembrane region" description="Helical" evidence="9">
    <location>
        <begin position="146"/>
        <end position="167"/>
    </location>
</feature>
<dbReference type="PRINTS" id="PR00164">
    <property type="entry name" value="ABC2TRNSPORT"/>
</dbReference>
<dbReference type="Pfam" id="PF01061">
    <property type="entry name" value="ABC2_membrane"/>
    <property type="match status" value="1"/>
</dbReference>
<comment type="caution">
    <text evidence="11">The sequence shown here is derived from an EMBL/GenBank/DDBJ whole genome shotgun (WGS) entry which is preliminary data.</text>
</comment>
<evidence type="ECO:0000259" key="10">
    <source>
        <dbReference type="PROSITE" id="PS51012"/>
    </source>
</evidence>
<feature type="transmembrane region" description="Helical" evidence="9">
    <location>
        <begin position="110"/>
        <end position="131"/>
    </location>
</feature>
<dbReference type="PANTHER" id="PTHR30413">
    <property type="entry name" value="INNER MEMBRANE TRANSPORT PERMEASE"/>
    <property type="match status" value="1"/>
</dbReference>
<evidence type="ECO:0000313" key="11">
    <source>
        <dbReference type="EMBL" id="MBC5713895.1"/>
    </source>
</evidence>
<feature type="transmembrane region" description="Helical" evidence="9">
    <location>
        <begin position="172"/>
        <end position="191"/>
    </location>
</feature>
<evidence type="ECO:0000256" key="2">
    <source>
        <dbReference type="ARBA" id="ARBA00007783"/>
    </source>
</evidence>
<evidence type="ECO:0000256" key="6">
    <source>
        <dbReference type="ARBA" id="ARBA00022692"/>
    </source>
</evidence>
<evidence type="ECO:0000256" key="4">
    <source>
        <dbReference type="ARBA" id="ARBA00022475"/>
    </source>
</evidence>
<dbReference type="RefSeq" id="WP_186866690.1">
    <property type="nucleotide sequence ID" value="NZ_JACOPH010000004.1"/>
</dbReference>
<sequence length="258" mass="29690">MRETISTIRQYVFVIRELTAREIKRKYARSSLGIIWSVLSPLLFMVVLSLVFSTMFKRSIENYPIYYLTGQILWTMYGGATNASMTALTDNKSLLIKAKLPKQVFILSRIYTSLVNFGFTCIAYVLMLFVFRIKPSVTMFLFPLDVLLMLLFSMGIGYMLAIAYVFFADIKYLYSVFLTLLMYLSAVFYPITSLSEGMQKAISCNPIYVFIAFARTCVMYGEVPDTELWIKAVCWSVGSFLAGWLVFRKNENQVMKKV</sequence>
<evidence type="ECO:0000256" key="5">
    <source>
        <dbReference type="ARBA" id="ARBA00022519"/>
    </source>
</evidence>
<name>A0A923LPB9_9FIRM</name>
<feature type="transmembrane region" description="Helical" evidence="9">
    <location>
        <begin position="65"/>
        <end position="89"/>
    </location>
</feature>
<keyword evidence="4 9" id="KW-1003">Cell membrane</keyword>
<dbReference type="GO" id="GO:0015920">
    <property type="term" value="P:lipopolysaccharide transport"/>
    <property type="evidence" value="ECO:0007669"/>
    <property type="project" value="TreeGrafter"/>
</dbReference>
<reference evidence="11" key="1">
    <citation type="submission" date="2020-08" db="EMBL/GenBank/DDBJ databases">
        <title>Genome public.</title>
        <authorList>
            <person name="Liu C."/>
            <person name="Sun Q."/>
        </authorList>
    </citation>
    <scope>NUCLEOTIDE SEQUENCE</scope>
    <source>
        <strain evidence="11">BX1005</strain>
    </source>
</reference>
<dbReference type="EMBL" id="JACOPH010000004">
    <property type="protein sequence ID" value="MBC5713895.1"/>
    <property type="molecule type" value="Genomic_DNA"/>
</dbReference>
<evidence type="ECO:0000256" key="3">
    <source>
        <dbReference type="ARBA" id="ARBA00022448"/>
    </source>
</evidence>
<keyword evidence="8 9" id="KW-0472">Membrane</keyword>
<comment type="subcellular location">
    <subcellularLocation>
        <location evidence="1">Cell inner membrane</location>
        <topology evidence="1">Multi-pass membrane protein</topology>
    </subcellularLocation>
    <subcellularLocation>
        <location evidence="9">Cell membrane</location>
        <topology evidence="9">Multi-pass membrane protein</topology>
    </subcellularLocation>
</comment>
<keyword evidence="12" id="KW-1185">Reference proteome</keyword>
<evidence type="ECO:0000256" key="9">
    <source>
        <dbReference type="RuleBase" id="RU361157"/>
    </source>
</evidence>
<feature type="transmembrane region" description="Helical" evidence="9">
    <location>
        <begin position="228"/>
        <end position="247"/>
    </location>
</feature>
<dbReference type="Proteomes" id="UP000606720">
    <property type="component" value="Unassembled WGS sequence"/>
</dbReference>
<dbReference type="InterPro" id="IPR000412">
    <property type="entry name" value="ABC_2_transport"/>
</dbReference>
<dbReference type="GO" id="GO:0140359">
    <property type="term" value="F:ABC-type transporter activity"/>
    <property type="evidence" value="ECO:0007669"/>
    <property type="project" value="InterPro"/>
</dbReference>
<dbReference type="PROSITE" id="PS51012">
    <property type="entry name" value="ABC_TM2"/>
    <property type="match status" value="1"/>
</dbReference>
<dbReference type="InterPro" id="IPR013525">
    <property type="entry name" value="ABC2_TM"/>
</dbReference>
<keyword evidence="3 9" id="KW-0813">Transport</keyword>
<dbReference type="PANTHER" id="PTHR30413:SF8">
    <property type="entry name" value="TRANSPORT PERMEASE PROTEIN"/>
    <property type="match status" value="1"/>
</dbReference>